<dbReference type="Proteomes" id="UP001150603">
    <property type="component" value="Unassembled WGS sequence"/>
</dbReference>
<comment type="caution">
    <text evidence="1">The sequence shown here is derived from an EMBL/GenBank/DDBJ whole genome shotgun (WGS) entry which is preliminary data.</text>
</comment>
<accession>A0ACC1JH47</accession>
<organism evidence="1 2">
    <name type="scientific">Linderina macrospora</name>
    <dbReference type="NCBI Taxonomy" id="4868"/>
    <lineage>
        <taxon>Eukaryota</taxon>
        <taxon>Fungi</taxon>
        <taxon>Fungi incertae sedis</taxon>
        <taxon>Zoopagomycota</taxon>
        <taxon>Kickxellomycotina</taxon>
        <taxon>Kickxellomycetes</taxon>
        <taxon>Kickxellales</taxon>
        <taxon>Kickxellaceae</taxon>
        <taxon>Linderina</taxon>
    </lineage>
</organism>
<evidence type="ECO:0000313" key="1">
    <source>
        <dbReference type="EMBL" id="KAJ1951141.1"/>
    </source>
</evidence>
<protein>
    <submittedName>
        <fullName evidence="1">Uncharacterized protein</fullName>
    </submittedName>
</protein>
<proteinExistence type="predicted"/>
<name>A0ACC1JH47_9FUNG</name>
<evidence type="ECO:0000313" key="2">
    <source>
        <dbReference type="Proteomes" id="UP001150603"/>
    </source>
</evidence>
<gene>
    <name evidence="1" type="ORF">FBU59_000335</name>
</gene>
<reference evidence="1" key="1">
    <citation type="submission" date="2022-07" db="EMBL/GenBank/DDBJ databases">
        <title>Phylogenomic reconstructions and comparative analyses of Kickxellomycotina fungi.</title>
        <authorList>
            <person name="Reynolds N.K."/>
            <person name="Stajich J.E."/>
            <person name="Barry K."/>
            <person name="Grigoriev I.V."/>
            <person name="Crous P."/>
            <person name="Smith M.E."/>
        </authorList>
    </citation>
    <scope>NUCLEOTIDE SEQUENCE</scope>
    <source>
        <strain evidence="1">NRRL 5244</strain>
    </source>
</reference>
<sequence>MLATLRTSLFKPRFATAFRQMSTEARGGAEDSKASQVNKIVAQAASSQTHDKSMENASHTRVFFAKAMYHPRELNEATAQRSMRERNQSQQQKRDDPFVAMGINPLKEYKNTYLLSNFVTEMGRIRPRYKTGLTAKSQRRVAKAIKRARAFGLMPITSKFNPMYNYKSLGRGNR</sequence>
<keyword evidence="2" id="KW-1185">Reference proteome</keyword>
<dbReference type="EMBL" id="JANBPW010000053">
    <property type="protein sequence ID" value="KAJ1951141.1"/>
    <property type="molecule type" value="Genomic_DNA"/>
</dbReference>